<dbReference type="InterPro" id="IPR014792">
    <property type="entry name" value="RsbRA_N"/>
</dbReference>
<dbReference type="Proteomes" id="UP000257144">
    <property type="component" value="Unassembled WGS sequence"/>
</dbReference>
<gene>
    <name evidence="3" type="ORF">DRW41_04885</name>
</gene>
<dbReference type="EMBL" id="QNQT01000001">
    <property type="protein sequence ID" value="RDU38894.1"/>
    <property type="molecule type" value="Genomic_DNA"/>
</dbReference>
<dbReference type="InterPro" id="IPR051932">
    <property type="entry name" value="Bact_StressResp_Reg"/>
</dbReference>
<sequence length="263" mass="29698">MRTRIIEILNENRSELLANWTIELHQALAEVEYTQGILANELFDIIFECIKNMDTDSSSDLNAFYKKLMDLNGSLNFLTYGFQVFRRIALSTLLGEDLTKEEVLQVYYEIDRWFDPIISQVVNDCSNNWENALTQQRQTIQELSAPAIQLFDNIIVMPLVGSINEVRAITIMESLLEGIERHKAEIAFLDVSGVPTIDTFVAQSLVSSTRAAGLVGTECIIVGMRPEIAQTIIGLGIHLKEIKTFGSLNSGLMYAMKRMKIQK</sequence>
<dbReference type="Pfam" id="PF01740">
    <property type="entry name" value="STAS"/>
    <property type="match status" value="1"/>
</dbReference>
<dbReference type="Gene3D" id="3.30.750.24">
    <property type="entry name" value="STAS domain"/>
    <property type="match status" value="1"/>
</dbReference>
<proteinExistence type="predicted"/>
<evidence type="ECO:0000313" key="4">
    <source>
        <dbReference type="Proteomes" id="UP000257144"/>
    </source>
</evidence>
<dbReference type="PROSITE" id="PS50801">
    <property type="entry name" value="STAS"/>
    <property type="match status" value="1"/>
</dbReference>
<dbReference type="RefSeq" id="WP_115450808.1">
    <property type="nucleotide sequence ID" value="NZ_QNQT01000001.1"/>
</dbReference>
<dbReference type="OrthoDB" id="9800154at2"/>
<comment type="caution">
    <text evidence="3">The sequence shown here is derived from an EMBL/GenBank/DDBJ whole genome shotgun (WGS) entry which is preliminary data.</text>
</comment>
<evidence type="ECO:0000313" key="3">
    <source>
        <dbReference type="EMBL" id="RDU38894.1"/>
    </source>
</evidence>
<dbReference type="PANTHER" id="PTHR33745">
    <property type="entry name" value="RSBT ANTAGONIST PROTEIN RSBS-RELATED"/>
    <property type="match status" value="1"/>
</dbReference>
<dbReference type="Gene3D" id="1.10.490.10">
    <property type="entry name" value="Globins"/>
    <property type="match status" value="1"/>
</dbReference>
<dbReference type="PANTHER" id="PTHR33745:SF3">
    <property type="entry name" value="RSBT CO-ANTAGONIST PROTEIN RSBRC"/>
    <property type="match status" value="1"/>
</dbReference>
<dbReference type="AlphaFoldDB" id="A0A3D8GWS3"/>
<evidence type="ECO:0000259" key="2">
    <source>
        <dbReference type="PROSITE" id="PS50801"/>
    </source>
</evidence>
<keyword evidence="4" id="KW-1185">Reference proteome</keyword>
<feature type="domain" description="STAS" evidence="2">
    <location>
        <begin position="144"/>
        <end position="255"/>
    </location>
</feature>
<dbReference type="InterPro" id="IPR012292">
    <property type="entry name" value="Globin/Proto"/>
</dbReference>
<dbReference type="CDD" id="cd07041">
    <property type="entry name" value="STAS_RsbR_RsbS_like"/>
    <property type="match status" value="1"/>
</dbReference>
<dbReference type="Pfam" id="PF08678">
    <property type="entry name" value="Rsbr_N"/>
    <property type="match status" value="1"/>
</dbReference>
<name>A0A3D8GWS3_9BACI</name>
<dbReference type="SUPFAM" id="SSF52091">
    <property type="entry name" value="SpoIIaa-like"/>
    <property type="match status" value="1"/>
</dbReference>
<keyword evidence="1" id="KW-0597">Phosphoprotein</keyword>
<dbReference type="InterPro" id="IPR002645">
    <property type="entry name" value="STAS_dom"/>
</dbReference>
<evidence type="ECO:0000256" key="1">
    <source>
        <dbReference type="ARBA" id="ARBA00022553"/>
    </source>
</evidence>
<reference evidence="3 4" key="1">
    <citation type="submission" date="2018-07" db="EMBL/GenBank/DDBJ databases">
        <title>Bacillus sp. YLB-04 draft genome sequence.</title>
        <authorList>
            <person name="Yu L."/>
            <person name="Tang X."/>
        </authorList>
    </citation>
    <scope>NUCLEOTIDE SEQUENCE [LARGE SCALE GENOMIC DNA]</scope>
    <source>
        <strain evidence="3 4">YLB-04</strain>
    </source>
</reference>
<organism evidence="3 4">
    <name type="scientific">Neobacillus piezotolerans</name>
    <dbReference type="NCBI Taxonomy" id="2259171"/>
    <lineage>
        <taxon>Bacteria</taxon>
        <taxon>Bacillati</taxon>
        <taxon>Bacillota</taxon>
        <taxon>Bacilli</taxon>
        <taxon>Bacillales</taxon>
        <taxon>Bacillaceae</taxon>
        <taxon>Neobacillus</taxon>
    </lineage>
</organism>
<dbReference type="InterPro" id="IPR036513">
    <property type="entry name" value="STAS_dom_sf"/>
</dbReference>
<protein>
    <recommendedName>
        <fullName evidence="2">STAS domain-containing protein</fullName>
    </recommendedName>
</protein>
<dbReference type="GO" id="GO:0020037">
    <property type="term" value="F:heme binding"/>
    <property type="evidence" value="ECO:0007669"/>
    <property type="project" value="InterPro"/>
</dbReference>
<dbReference type="GO" id="GO:0019825">
    <property type="term" value="F:oxygen binding"/>
    <property type="evidence" value="ECO:0007669"/>
    <property type="project" value="InterPro"/>
</dbReference>
<accession>A0A3D8GWS3</accession>